<dbReference type="GO" id="GO:0005524">
    <property type="term" value="F:ATP binding"/>
    <property type="evidence" value="ECO:0007669"/>
    <property type="project" value="UniProtKB-KW"/>
</dbReference>
<feature type="domain" description="ABC transporter" evidence="5">
    <location>
        <begin position="3"/>
        <end position="233"/>
    </location>
</feature>
<dbReference type="PROSITE" id="PS00211">
    <property type="entry name" value="ABC_TRANSPORTER_1"/>
    <property type="match status" value="1"/>
</dbReference>
<evidence type="ECO:0000256" key="1">
    <source>
        <dbReference type="ARBA" id="ARBA00005417"/>
    </source>
</evidence>
<reference evidence="6 7" key="1">
    <citation type="submission" date="2018-12" db="EMBL/GenBank/DDBJ databases">
        <title>Complete genome of Nonlabens sp. MJ115.</title>
        <authorList>
            <person name="Choi H.S."/>
            <person name="Jung J."/>
        </authorList>
    </citation>
    <scope>NUCLEOTIDE SEQUENCE [LARGE SCALE GENOMIC DNA]</scope>
    <source>
        <strain evidence="6 7">MJ115</strain>
    </source>
</reference>
<name>A0A3S9N0Q2_9FLAO</name>
<dbReference type="PROSITE" id="PS50893">
    <property type="entry name" value="ABC_TRANSPORTER_2"/>
    <property type="match status" value="1"/>
</dbReference>
<evidence type="ECO:0000313" key="6">
    <source>
        <dbReference type="EMBL" id="AZQ44964.1"/>
    </source>
</evidence>
<proteinExistence type="inferred from homology"/>
<dbReference type="InterPro" id="IPR003439">
    <property type="entry name" value="ABC_transporter-like_ATP-bd"/>
</dbReference>
<dbReference type="Pfam" id="PF00005">
    <property type="entry name" value="ABC_tran"/>
    <property type="match status" value="1"/>
</dbReference>
<evidence type="ECO:0000256" key="3">
    <source>
        <dbReference type="ARBA" id="ARBA00022741"/>
    </source>
</evidence>
<dbReference type="PANTHER" id="PTHR43335">
    <property type="entry name" value="ABC TRANSPORTER, ATP-BINDING PROTEIN"/>
    <property type="match status" value="1"/>
</dbReference>
<organism evidence="6 7">
    <name type="scientific">Nonlabens ponticola</name>
    <dbReference type="NCBI Taxonomy" id="2496866"/>
    <lineage>
        <taxon>Bacteria</taxon>
        <taxon>Pseudomonadati</taxon>
        <taxon>Bacteroidota</taxon>
        <taxon>Flavobacteriia</taxon>
        <taxon>Flavobacteriales</taxon>
        <taxon>Flavobacteriaceae</taxon>
        <taxon>Nonlabens</taxon>
    </lineage>
</organism>
<keyword evidence="3" id="KW-0547">Nucleotide-binding</keyword>
<keyword evidence="4 6" id="KW-0067">ATP-binding</keyword>
<dbReference type="KEGG" id="noj:EJ995_12280"/>
<dbReference type="CDD" id="cd03264">
    <property type="entry name" value="ABC_drug_resistance_like"/>
    <property type="match status" value="1"/>
</dbReference>
<dbReference type="InterPro" id="IPR017871">
    <property type="entry name" value="ABC_transporter-like_CS"/>
</dbReference>
<comment type="similarity">
    <text evidence="1">Belongs to the ABC transporter superfamily.</text>
</comment>
<dbReference type="InterPro" id="IPR027417">
    <property type="entry name" value="P-loop_NTPase"/>
</dbReference>
<dbReference type="SUPFAM" id="SSF52540">
    <property type="entry name" value="P-loop containing nucleoside triphosphate hydrolases"/>
    <property type="match status" value="1"/>
</dbReference>
<dbReference type="GO" id="GO:0016887">
    <property type="term" value="F:ATP hydrolysis activity"/>
    <property type="evidence" value="ECO:0007669"/>
    <property type="project" value="InterPro"/>
</dbReference>
<keyword evidence="7" id="KW-1185">Reference proteome</keyword>
<dbReference type="Gene3D" id="3.40.50.300">
    <property type="entry name" value="P-loop containing nucleotide triphosphate hydrolases"/>
    <property type="match status" value="1"/>
</dbReference>
<evidence type="ECO:0000259" key="5">
    <source>
        <dbReference type="PROSITE" id="PS50893"/>
    </source>
</evidence>
<evidence type="ECO:0000256" key="4">
    <source>
        <dbReference type="ARBA" id="ARBA00022840"/>
    </source>
</evidence>
<evidence type="ECO:0000313" key="7">
    <source>
        <dbReference type="Proteomes" id="UP000279600"/>
    </source>
</evidence>
<dbReference type="Proteomes" id="UP000279600">
    <property type="component" value="Chromosome"/>
</dbReference>
<accession>A0A3S9N0Q2</accession>
<dbReference type="PANTHER" id="PTHR43335:SF2">
    <property type="entry name" value="ABC TRANSPORTER, ATP-BINDING PROTEIN"/>
    <property type="match status" value="1"/>
</dbReference>
<dbReference type="OrthoDB" id="9801987at2"/>
<dbReference type="AlphaFoldDB" id="A0A3S9N0Q2"/>
<dbReference type="SMART" id="SM00382">
    <property type="entry name" value="AAA"/>
    <property type="match status" value="1"/>
</dbReference>
<dbReference type="InterPro" id="IPR003593">
    <property type="entry name" value="AAA+_ATPase"/>
</dbReference>
<protein>
    <submittedName>
        <fullName evidence="6">ABC transporter ATP-binding protein</fullName>
    </submittedName>
</protein>
<gene>
    <name evidence="6" type="ORF">EJ995_12280</name>
</gene>
<evidence type="ECO:0000256" key="2">
    <source>
        <dbReference type="ARBA" id="ARBA00022448"/>
    </source>
</evidence>
<dbReference type="EMBL" id="CP034549">
    <property type="protein sequence ID" value="AZQ44964.1"/>
    <property type="molecule type" value="Genomic_DNA"/>
</dbReference>
<dbReference type="RefSeq" id="WP_126448679.1">
    <property type="nucleotide sequence ID" value="NZ_CP034549.1"/>
</dbReference>
<sequence length="299" mass="33013">MILSLKNVSKTYSNGVKALDDVTIDIHNGMFGLLGPNGAGKSSLMRTIATLQSPDSGEIHLEDINVLEEKIEFRKTLGYLPQEFGVYPKMSAQDLLHYFASLKGISKKSERNAIVDKALEVTNLTEVRHKHVAGYSGGMKQRFGIAQLLLNDPKLIIVDEPTAGLDPAERHRFLNVLREIGTNHIVIFSTHIVDDVKELCTDMAILNGGKILAHATPKELVASLTGKIWTTTVSREEAEKLQNEVNVISSSFDQDNNLKVRVYGDNQPSAIFSPAEPTLEDVYFTTLNSEQHEALTENA</sequence>
<keyword evidence="2" id="KW-0813">Transport</keyword>